<keyword evidence="6" id="KW-1185">Reference proteome</keyword>
<dbReference type="PANTHER" id="PTHR12215:SF10">
    <property type="entry name" value="L-AMINOADIPATE-SEMIALDEHYDE DEHYDROGENASE-PHOSPHOPANTETHEINYL TRANSFERASE"/>
    <property type="match status" value="1"/>
</dbReference>
<proteinExistence type="inferred from homology"/>
<dbReference type="EMBL" id="JBITYG010000002">
    <property type="protein sequence ID" value="MFI9100454.1"/>
    <property type="molecule type" value="Genomic_DNA"/>
</dbReference>
<dbReference type="SUPFAM" id="SSF56214">
    <property type="entry name" value="4'-phosphopantetheinyl transferase"/>
    <property type="match status" value="2"/>
</dbReference>
<sequence length="275" mass="30402">MVEALNERGSVMVHALLSDWVPENLDDPELRPVLGRDWHRYQAMRHHHVRERFAASRLLLKHVAAQAIQAPPATVELAYKPGGRPYLRGCDQIDISLSHTEELLLVGITRRGWIGVDAELEDRSMLVSGIERQVCTPYERTMLSQVRESDRNQEMVRLWTLKEAYSKAIGQGMRFRFNEFGFGPSGHPVQVLRPDGSPGTGEEWAFGTCRVEGRYTASWALYDAGFGDTDDTRAGTMLDEGLVTALLHQPAEAPQPAAEATAATDVPLTGAGVAA</sequence>
<gene>
    <name evidence="5" type="ORF">ACIGXA_07995</name>
</gene>
<dbReference type="InterPro" id="IPR050559">
    <property type="entry name" value="P-Pant_transferase_sf"/>
</dbReference>
<evidence type="ECO:0000256" key="3">
    <source>
        <dbReference type="SAM" id="MobiDB-lite"/>
    </source>
</evidence>
<dbReference type="InterPro" id="IPR008278">
    <property type="entry name" value="4-PPantetheinyl_Trfase_dom"/>
</dbReference>
<dbReference type="GO" id="GO:0016740">
    <property type="term" value="F:transferase activity"/>
    <property type="evidence" value="ECO:0007669"/>
    <property type="project" value="UniProtKB-KW"/>
</dbReference>
<accession>A0ABW8C221</accession>
<dbReference type="PANTHER" id="PTHR12215">
    <property type="entry name" value="PHOSPHOPANTETHEINE TRANSFERASE"/>
    <property type="match status" value="1"/>
</dbReference>
<feature type="domain" description="4'-phosphopantetheinyl transferase" evidence="4">
    <location>
        <begin position="114"/>
        <end position="184"/>
    </location>
</feature>
<keyword evidence="2 5" id="KW-0808">Transferase</keyword>
<protein>
    <submittedName>
        <fullName evidence="5">4'-phosphopantetheinyl transferase family protein</fullName>
    </submittedName>
</protein>
<evidence type="ECO:0000313" key="5">
    <source>
        <dbReference type="EMBL" id="MFI9100454.1"/>
    </source>
</evidence>
<evidence type="ECO:0000256" key="1">
    <source>
        <dbReference type="ARBA" id="ARBA00010990"/>
    </source>
</evidence>
<comment type="caution">
    <text evidence="5">The sequence shown here is derived from an EMBL/GenBank/DDBJ whole genome shotgun (WGS) entry which is preliminary data.</text>
</comment>
<feature type="compositionally biased region" description="Low complexity" evidence="3">
    <location>
        <begin position="252"/>
        <end position="264"/>
    </location>
</feature>
<name>A0ABW8C221_9ACTN</name>
<evidence type="ECO:0000313" key="6">
    <source>
        <dbReference type="Proteomes" id="UP001614394"/>
    </source>
</evidence>
<dbReference type="RefSeq" id="WP_308407624.1">
    <property type="nucleotide sequence ID" value="NZ_JBITYG010000002.1"/>
</dbReference>
<reference evidence="5 6" key="1">
    <citation type="submission" date="2024-10" db="EMBL/GenBank/DDBJ databases">
        <title>The Natural Products Discovery Center: Release of the First 8490 Sequenced Strains for Exploring Actinobacteria Biosynthetic Diversity.</title>
        <authorList>
            <person name="Kalkreuter E."/>
            <person name="Kautsar S.A."/>
            <person name="Yang D."/>
            <person name="Bader C.D."/>
            <person name="Teijaro C.N."/>
            <person name="Fluegel L."/>
            <person name="Davis C.M."/>
            <person name="Simpson J.R."/>
            <person name="Lauterbach L."/>
            <person name="Steele A.D."/>
            <person name="Gui C."/>
            <person name="Meng S."/>
            <person name="Li G."/>
            <person name="Viehrig K."/>
            <person name="Ye F."/>
            <person name="Su P."/>
            <person name="Kiefer A.F."/>
            <person name="Nichols A."/>
            <person name="Cepeda A.J."/>
            <person name="Yan W."/>
            <person name="Fan B."/>
            <person name="Jiang Y."/>
            <person name="Adhikari A."/>
            <person name="Zheng C.-J."/>
            <person name="Schuster L."/>
            <person name="Cowan T.M."/>
            <person name="Smanski M.J."/>
            <person name="Chevrette M.G."/>
            <person name="De Carvalho L.P.S."/>
            <person name="Shen B."/>
        </authorList>
    </citation>
    <scope>NUCLEOTIDE SEQUENCE [LARGE SCALE GENOMIC DNA]</scope>
    <source>
        <strain evidence="5 6">NPDC053399</strain>
    </source>
</reference>
<dbReference type="Proteomes" id="UP001614394">
    <property type="component" value="Unassembled WGS sequence"/>
</dbReference>
<dbReference type="Pfam" id="PF01648">
    <property type="entry name" value="ACPS"/>
    <property type="match status" value="1"/>
</dbReference>
<dbReference type="InterPro" id="IPR037143">
    <property type="entry name" value="4-PPantetheinyl_Trfase_dom_sf"/>
</dbReference>
<evidence type="ECO:0000256" key="2">
    <source>
        <dbReference type="ARBA" id="ARBA00022679"/>
    </source>
</evidence>
<feature type="region of interest" description="Disordered" evidence="3">
    <location>
        <begin position="252"/>
        <end position="275"/>
    </location>
</feature>
<comment type="similarity">
    <text evidence="1">Belongs to the P-Pant transferase superfamily. Gsp/Sfp/HetI/AcpT family.</text>
</comment>
<evidence type="ECO:0000259" key="4">
    <source>
        <dbReference type="Pfam" id="PF01648"/>
    </source>
</evidence>
<organism evidence="5 6">
    <name type="scientific">Streptomyces fildesensis</name>
    <dbReference type="NCBI Taxonomy" id="375757"/>
    <lineage>
        <taxon>Bacteria</taxon>
        <taxon>Bacillati</taxon>
        <taxon>Actinomycetota</taxon>
        <taxon>Actinomycetes</taxon>
        <taxon>Kitasatosporales</taxon>
        <taxon>Streptomycetaceae</taxon>
        <taxon>Streptomyces</taxon>
    </lineage>
</organism>
<dbReference type="Gene3D" id="3.90.470.20">
    <property type="entry name" value="4'-phosphopantetheinyl transferase domain"/>
    <property type="match status" value="2"/>
</dbReference>